<evidence type="ECO:0008006" key="4">
    <source>
        <dbReference type="Google" id="ProtNLM"/>
    </source>
</evidence>
<evidence type="ECO:0000313" key="2">
    <source>
        <dbReference type="EMBL" id="KAH7070843.1"/>
    </source>
</evidence>
<sequence length="619" mass="69001">MAHSSVDETATGPTTYREQHSSRALESSNRADLTSVSSNRALLNESGGSSGQTTSVAAGNALTETAGANKLLRSNRPWAGSRLPFRAPQIEAQLDCSGASDLPTTSHMAGEEGDAWRKEDITIVDKLACEMRDSIRCLAEGSVLLGHYEQLLPILGPGAVHVLKKTYSLDSLVRGETEHRQIHCLRTSNNELHTLARNGKSLPKNAGLILIRGDLENAQTSVDLFLTKLGNSHPDTFLEGQQYGDPNATDNPKFEVVEQIERYRQRTQSAELPLTIQPQEARNHQQDLPRNILSLSGDFGLHVALPQAVQHLGYTLLDVARLGVDANYRQRYETYRPRRTAGKEQSTPNWLVDATACLRFCLWGERGAVSLNHLDILNGTWVTCLSGVKLWFVYDGPWNEEIRMKFKNTGSTWVPLGHTKVIVLRAGDTFIMRPGYPIVHSVLTLQDSIMVGGMIWSQPDLVHCMANIKYIMDKDHADVTNEHIPKQLPAYFNELLAMMRRSAGAADKHPASGRRALIPFQSSDVVAVESAIRHLKLLLSCKSVCKEDTCSEHCPCGEETTTRTAGCTVWCHDDPSDFRDPVSRWMRTVMSLQDSWQDMRQQVPHQKITGYRMRQCVDR</sequence>
<dbReference type="EMBL" id="JAGMVJ010000026">
    <property type="protein sequence ID" value="KAH7070843.1"/>
    <property type="molecule type" value="Genomic_DNA"/>
</dbReference>
<feature type="compositionally biased region" description="Polar residues" evidence="1">
    <location>
        <begin position="7"/>
        <end position="16"/>
    </location>
</feature>
<feature type="region of interest" description="Disordered" evidence="1">
    <location>
        <begin position="1"/>
        <end position="35"/>
    </location>
</feature>
<evidence type="ECO:0000256" key="1">
    <source>
        <dbReference type="SAM" id="MobiDB-lite"/>
    </source>
</evidence>
<proteinExistence type="predicted"/>
<dbReference type="SUPFAM" id="SSF51197">
    <property type="entry name" value="Clavaminate synthase-like"/>
    <property type="match status" value="1"/>
</dbReference>
<dbReference type="AlphaFoldDB" id="A0A8K0QVG8"/>
<evidence type="ECO:0000313" key="3">
    <source>
        <dbReference type="Proteomes" id="UP000813461"/>
    </source>
</evidence>
<dbReference type="Gene3D" id="2.60.120.650">
    <property type="entry name" value="Cupin"/>
    <property type="match status" value="1"/>
</dbReference>
<gene>
    <name evidence="2" type="ORF">FB567DRAFT_554641</name>
</gene>
<protein>
    <recommendedName>
        <fullName evidence="4">JmjC domain-containing protein</fullName>
    </recommendedName>
</protein>
<keyword evidence="3" id="KW-1185">Reference proteome</keyword>
<feature type="compositionally biased region" description="Polar residues" evidence="1">
    <location>
        <begin position="24"/>
        <end position="35"/>
    </location>
</feature>
<dbReference type="Proteomes" id="UP000813461">
    <property type="component" value="Unassembled WGS sequence"/>
</dbReference>
<comment type="caution">
    <text evidence="2">The sequence shown here is derived from an EMBL/GenBank/DDBJ whole genome shotgun (WGS) entry which is preliminary data.</text>
</comment>
<name>A0A8K0QVG8_9PLEO</name>
<reference evidence="2" key="1">
    <citation type="journal article" date="2021" name="Nat. Commun.">
        <title>Genetic determinants of endophytism in the Arabidopsis root mycobiome.</title>
        <authorList>
            <person name="Mesny F."/>
            <person name="Miyauchi S."/>
            <person name="Thiergart T."/>
            <person name="Pickel B."/>
            <person name="Atanasova L."/>
            <person name="Karlsson M."/>
            <person name="Huettel B."/>
            <person name="Barry K.W."/>
            <person name="Haridas S."/>
            <person name="Chen C."/>
            <person name="Bauer D."/>
            <person name="Andreopoulos W."/>
            <person name="Pangilinan J."/>
            <person name="LaButti K."/>
            <person name="Riley R."/>
            <person name="Lipzen A."/>
            <person name="Clum A."/>
            <person name="Drula E."/>
            <person name="Henrissat B."/>
            <person name="Kohler A."/>
            <person name="Grigoriev I.V."/>
            <person name="Martin F.M."/>
            <person name="Hacquard S."/>
        </authorList>
    </citation>
    <scope>NUCLEOTIDE SEQUENCE</scope>
    <source>
        <strain evidence="2">MPI-SDFR-AT-0120</strain>
    </source>
</reference>
<dbReference type="OrthoDB" id="4161428at2759"/>
<accession>A0A8K0QVG8</accession>
<organism evidence="2 3">
    <name type="scientific">Paraphoma chrysanthemicola</name>
    <dbReference type="NCBI Taxonomy" id="798071"/>
    <lineage>
        <taxon>Eukaryota</taxon>
        <taxon>Fungi</taxon>
        <taxon>Dikarya</taxon>
        <taxon>Ascomycota</taxon>
        <taxon>Pezizomycotina</taxon>
        <taxon>Dothideomycetes</taxon>
        <taxon>Pleosporomycetidae</taxon>
        <taxon>Pleosporales</taxon>
        <taxon>Pleosporineae</taxon>
        <taxon>Phaeosphaeriaceae</taxon>
        <taxon>Paraphoma</taxon>
    </lineage>
</organism>